<accession>A0A653V274</accession>
<dbReference type="AlphaFoldDB" id="A0A653V274"/>
<evidence type="ECO:0000313" key="3">
    <source>
        <dbReference type="Proteomes" id="UP000433089"/>
    </source>
</evidence>
<proteinExistence type="predicted"/>
<protein>
    <submittedName>
        <fullName evidence="2">Conserved sporulation-related protein</fullName>
    </submittedName>
</protein>
<keyword evidence="1" id="KW-0812">Transmembrane</keyword>
<organism evidence="2 3">
    <name type="scientific">Bacillus altitudinis</name>
    <dbReference type="NCBI Taxonomy" id="293387"/>
    <lineage>
        <taxon>Bacteria</taxon>
        <taxon>Bacillati</taxon>
        <taxon>Bacillota</taxon>
        <taxon>Bacilli</taxon>
        <taxon>Bacillales</taxon>
        <taxon>Bacillaceae</taxon>
        <taxon>Bacillus</taxon>
    </lineage>
</organism>
<sequence>MEASFVMEEVSTVLYVWIAAFLFLVILLIFMKVTISLDYSHANDNDHIAVKIITLYGIVRLKKDIPMVKVNTEDQTIDIREKKMASTKTPNQEKETMHKKVGKRDVKEILHQMERITKEIVDLNRIMRTFFIHIKIVSFHWSTWIGFHDAALTGVAAGGVWSVKGALLAFMQEHLTFKHKPVYEVIPAFQHNVSQTHFACIAYFRIGHAMLAAIRLLVHWLKGRKARKNASLQATKNESSV</sequence>
<reference evidence="2 3" key="1">
    <citation type="submission" date="2019-10" db="EMBL/GenBank/DDBJ databases">
        <authorList>
            <person name="Karimi E."/>
        </authorList>
    </citation>
    <scope>NUCLEOTIDE SEQUENCE [LARGE SCALE GENOMIC DNA]</scope>
    <source>
        <strain evidence="2">Bacillus sp. 348</strain>
    </source>
</reference>
<keyword evidence="1" id="KW-0472">Membrane</keyword>
<evidence type="ECO:0000256" key="1">
    <source>
        <dbReference type="SAM" id="Phobius"/>
    </source>
</evidence>
<dbReference type="Proteomes" id="UP000433089">
    <property type="component" value="Unassembled WGS sequence"/>
</dbReference>
<dbReference type="InterPro" id="IPR021338">
    <property type="entry name" value="DUF2953"/>
</dbReference>
<feature type="transmembrane region" description="Helical" evidence="1">
    <location>
        <begin position="12"/>
        <end position="31"/>
    </location>
</feature>
<dbReference type="EMBL" id="CABWLH010000009">
    <property type="protein sequence ID" value="VXB93664.1"/>
    <property type="molecule type" value="Genomic_DNA"/>
</dbReference>
<dbReference type="Pfam" id="PF11167">
    <property type="entry name" value="DUF2953"/>
    <property type="match status" value="1"/>
</dbReference>
<gene>
    <name evidence="2" type="primary">ytfI</name>
    <name evidence="2" type="ORF">BACI348_41920</name>
</gene>
<name>A0A653V274_BACAB</name>
<evidence type="ECO:0000313" key="2">
    <source>
        <dbReference type="EMBL" id="VXB93664.1"/>
    </source>
</evidence>
<keyword evidence="1" id="KW-1133">Transmembrane helix</keyword>